<dbReference type="GO" id="GO:0140359">
    <property type="term" value="F:ABC-type transporter activity"/>
    <property type="evidence" value="ECO:0007669"/>
    <property type="project" value="InterPro"/>
</dbReference>
<feature type="transmembrane region" description="Helical" evidence="11">
    <location>
        <begin position="1175"/>
        <end position="1196"/>
    </location>
</feature>
<keyword evidence="14" id="KW-1185">Reference proteome</keyword>
<reference evidence="13" key="1">
    <citation type="submission" date="2022-11" db="EMBL/GenBank/DDBJ databases">
        <authorList>
            <person name="Petersen C."/>
        </authorList>
    </citation>
    <scope>NUCLEOTIDE SEQUENCE</scope>
    <source>
        <strain evidence="13">IBT 21917</strain>
    </source>
</reference>
<dbReference type="InterPro" id="IPR027417">
    <property type="entry name" value="P-loop_NTPase"/>
</dbReference>
<keyword evidence="6" id="KW-0547">Nucleotide-binding</keyword>
<feature type="transmembrane region" description="Helical" evidence="11">
    <location>
        <begin position="512"/>
        <end position="532"/>
    </location>
</feature>
<feature type="transmembrane region" description="Helical" evidence="11">
    <location>
        <begin position="1449"/>
        <end position="1469"/>
    </location>
</feature>
<feature type="domain" description="ABC transporter" evidence="12">
    <location>
        <begin position="145"/>
        <end position="399"/>
    </location>
</feature>
<feature type="region of interest" description="Disordered" evidence="10">
    <location>
        <begin position="801"/>
        <end position="826"/>
    </location>
</feature>
<keyword evidence="5 11" id="KW-0812">Transmembrane</keyword>
<evidence type="ECO:0000256" key="7">
    <source>
        <dbReference type="ARBA" id="ARBA00022840"/>
    </source>
</evidence>
<feature type="region of interest" description="Disordered" evidence="10">
    <location>
        <begin position="24"/>
        <end position="44"/>
    </location>
</feature>
<dbReference type="Pfam" id="PF01061">
    <property type="entry name" value="ABC2_membrane"/>
    <property type="match status" value="2"/>
</dbReference>
<feature type="transmembrane region" description="Helical" evidence="11">
    <location>
        <begin position="620"/>
        <end position="640"/>
    </location>
</feature>
<feature type="transmembrane region" description="Helical" evidence="11">
    <location>
        <begin position="1208"/>
        <end position="1227"/>
    </location>
</feature>
<keyword evidence="7" id="KW-0067">ATP-binding</keyword>
<dbReference type="InterPro" id="IPR034001">
    <property type="entry name" value="ABCG_PDR_1"/>
</dbReference>
<evidence type="ECO:0000256" key="8">
    <source>
        <dbReference type="ARBA" id="ARBA00022989"/>
    </source>
</evidence>
<dbReference type="Pfam" id="PF06422">
    <property type="entry name" value="PDR_CDR"/>
    <property type="match status" value="1"/>
</dbReference>
<dbReference type="EMBL" id="JAPQKO010000005">
    <property type="protein sequence ID" value="KAJ5161752.1"/>
    <property type="molecule type" value="Genomic_DNA"/>
</dbReference>
<dbReference type="Gene3D" id="3.40.50.300">
    <property type="entry name" value="P-loop containing nucleotide triphosphate hydrolases"/>
    <property type="match status" value="2"/>
</dbReference>
<evidence type="ECO:0000313" key="13">
    <source>
        <dbReference type="EMBL" id="KAJ5161752.1"/>
    </source>
</evidence>
<dbReference type="PROSITE" id="PS00211">
    <property type="entry name" value="ABC_TRANSPORTER_1"/>
    <property type="match status" value="1"/>
</dbReference>
<dbReference type="InterPro" id="IPR003593">
    <property type="entry name" value="AAA+_ATPase"/>
</dbReference>
<keyword evidence="9 11" id="KW-0472">Membrane</keyword>
<feature type="transmembrane region" description="Helical" evidence="11">
    <location>
        <begin position="544"/>
        <end position="566"/>
    </location>
</feature>
<dbReference type="InterPro" id="IPR017871">
    <property type="entry name" value="ABC_transporter-like_CS"/>
</dbReference>
<sequence>MSLLGTINPNVTEGDQAVVREMHRHDPASSVSTSDTATEKNANANDDEVVETEVTRLAQHLTRESTRWSTSGAENTFVESKEDSTLNPHSPNFKARNWMKNLLAITSRDPERYPQRQAGVSFRNLSVHGFGSPTDYQKDVFNSVLQIGGLFRSMVGSGKQKIQILRDFDGLVKSGEMLVVLGRPGSGCSTFLKTLAGEMNGIHKAKDTHMNYQGISDKQMTHQFRGEAIYTAETDVHFPQLTVADTLKFAALSRAPRNRLPGVSRDQYAEHMRDVVMAMLGLSHTINTRVGNDFVRGVSGGERKRVSIAEAALCGSPLQCWDNSTRGLDSANALEFCKTLNLMAKYSGTTCAVAIYQASQSAYDVFDKVTVLYEGRQIYFGRTDEAKEFFTTMGFDCPERQTTADFLTSLTSPSERIVKKGYEHLVPRTPDEFAATWKNSKEYRKLMKEIEEYDQTYPLGGESLQKFIDSRRAMQSQGQRVRSPYTMSVMEQINLCMVRGFQRLKGDASLTLSQLIGNFIMALIIGSVFYDLQPNTDSFYSRGALLFFAVLLNAFSSALEILTLYAQRPIVEKQARYAMYHPFTEAVASMLCDMPYKCLNAVTFNVTLYFMTHLRRTPSAFFTFLLFSFVTTLTMSMLFRTIAASSRTLSQALVPAAILILGLVIYTGFTIPPRNMLGWSRWMNYLDPIGYGFESLMVNEFHGRNFTCLKESFIPRYDSMPLANKICSVTGARIGSDQVNGDDYLHANFQYYNSHKWRNLGIMFAFMFFFMATYLIGTEYISESKSKGEVLLFRRGHAPKHTESEDDVEQSNSVGPAAKTEENPEVTAGIQRQTAVFHWQDVCYDIKIKNEERRILDHVDGWVKPGTCTALMGVSGAGKTTLLDVLATRVTMGVVSGEMLVDGRQRDQSFQRKTGYVQQQDLHLYTTTVREALRFSAILRQPSHVPRQEKLDYVEEVIKLLGMEAYADAIVGVPGEGLNVEQRKRLTIGVELAAKPQLLLFLDEPTSGLDSQTSWSILDLIDTLTKHGQAILCTIHQPSAMLFQRFDRLLFLAKGGKTVYFGDIGEKSSTLSNYFEKNGASKLPADANPAEWMLEVIGAAPGSHSDIDWPTVWRESPERQGVLNHLAELKETLSQKPVEESSKNPANYKEFAAPFSMQLYECLVRIFSQYWRTPVYIYSKAALSILTALYIGFSFFHAHNSIQGLQNQMFSIFMLMTIFGNLVQQIMPHFCTQRSLYEVRERPSKTYSWPAFMTANILVELPWNTLMAVFIFVCWYYPIGLYRNAEPTDAVHERGALMFLLIWAFLLFTSTFAHMMIAGIELAETGGNLANLLFSLCLIFCGVLATPEKMPGFWIFMYRVSPFTYLVSGMLSTGISGTTVVCEPVEYLNIIPPANQTCYEYMKPYMDGAGGTLQNPNATDSCSFCSISSTDTYLKGVESYYKDAWRNFGLMWVFIVVNIFLAVFIYWLARVPKGSRSKSKTA</sequence>
<evidence type="ECO:0000256" key="5">
    <source>
        <dbReference type="ARBA" id="ARBA00022692"/>
    </source>
</evidence>
<evidence type="ECO:0000256" key="9">
    <source>
        <dbReference type="ARBA" id="ARBA00023136"/>
    </source>
</evidence>
<name>A0A9W9HZA4_9EURO</name>
<feature type="compositionally biased region" description="Polar residues" evidence="10">
    <location>
        <begin position="67"/>
        <end position="78"/>
    </location>
</feature>
<dbReference type="CDD" id="cd03232">
    <property type="entry name" value="ABCG_PDR_domain2"/>
    <property type="match status" value="1"/>
</dbReference>
<proteinExistence type="inferred from homology"/>
<dbReference type="GO" id="GO:0005524">
    <property type="term" value="F:ATP binding"/>
    <property type="evidence" value="ECO:0007669"/>
    <property type="project" value="UniProtKB-KW"/>
</dbReference>
<evidence type="ECO:0000256" key="2">
    <source>
        <dbReference type="ARBA" id="ARBA00006012"/>
    </source>
</evidence>
<reference evidence="13" key="2">
    <citation type="journal article" date="2023" name="IMA Fungus">
        <title>Comparative genomic study of the Penicillium genus elucidates a diverse pangenome and 15 lateral gene transfer events.</title>
        <authorList>
            <person name="Petersen C."/>
            <person name="Sorensen T."/>
            <person name="Nielsen M.R."/>
            <person name="Sondergaard T.E."/>
            <person name="Sorensen J.L."/>
            <person name="Fitzpatrick D.A."/>
            <person name="Frisvad J.C."/>
            <person name="Nielsen K.L."/>
        </authorList>
    </citation>
    <scope>NUCLEOTIDE SEQUENCE</scope>
    <source>
        <strain evidence="13">IBT 21917</strain>
    </source>
</reference>
<keyword evidence="4" id="KW-1003">Cell membrane</keyword>
<dbReference type="InterPro" id="IPR043926">
    <property type="entry name" value="ABCG_dom"/>
</dbReference>
<evidence type="ECO:0000256" key="11">
    <source>
        <dbReference type="SAM" id="Phobius"/>
    </source>
</evidence>
<dbReference type="FunFam" id="3.40.50.300:FF:000881">
    <property type="entry name" value="ABC multidrug transporter A-1"/>
    <property type="match status" value="1"/>
</dbReference>
<dbReference type="Pfam" id="PF00005">
    <property type="entry name" value="ABC_tran"/>
    <property type="match status" value="2"/>
</dbReference>
<feature type="region of interest" description="Disordered" evidence="10">
    <location>
        <begin position="62"/>
        <end position="92"/>
    </location>
</feature>
<dbReference type="Proteomes" id="UP001146351">
    <property type="component" value="Unassembled WGS sequence"/>
</dbReference>
<dbReference type="InterPro" id="IPR003439">
    <property type="entry name" value="ABC_transporter-like_ATP-bd"/>
</dbReference>
<dbReference type="Pfam" id="PF14510">
    <property type="entry name" value="ABC_trans_N"/>
    <property type="match status" value="1"/>
</dbReference>
<feature type="transmembrane region" description="Helical" evidence="11">
    <location>
        <begin position="760"/>
        <end position="777"/>
    </location>
</feature>
<feature type="transmembrane region" description="Helical" evidence="11">
    <location>
        <begin position="652"/>
        <end position="671"/>
    </location>
</feature>
<feature type="transmembrane region" description="Helical" evidence="11">
    <location>
        <begin position="1247"/>
        <end position="1277"/>
    </location>
</feature>
<dbReference type="OrthoDB" id="245989at2759"/>
<comment type="similarity">
    <text evidence="2">Belongs to the ABC transporter superfamily. ABCG family. PDR (TC 3.A.1.205) subfamily.</text>
</comment>
<dbReference type="InterPro" id="IPR013525">
    <property type="entry name" value="ABC2_TM"/>
</dbReference>
<dbReference type="InterPro" id="IPR029481">
    <property type="entry name" value="ABC_trans_N"/>
</dbReference>
<dbReference type="CDD" id="cd03233">
    <property type="entry name" value="ABCG_PDR_domain1"/>
    <property type="match status" value="1"/>
</dbReference>
<dbReference type="SUPFAM" id="SSF52540">
    <property type="entry name" value="P-loop containing nucleoside triphosphate hydrolases"/>
    <property type="match status" value="2"/>
</dbReference>
<feature type="transmembrane region" description="Helical" evidence="11">
    <location>
        <begin position="1297"/>
        <end position="1317"/>
    </location>
</feature>
<evidence type="ECO:0000256" key="3">
    <source>
        <dbReference type="ARBA" id="ARBA00022448"/>
    </source>
</evidence>
<gene>
    <name evidence="13" type="ORF">N7492_007144</name>
</gene>
<evidence type="ECO:0000256" key="4">
    <source>
        <dbReference type="ARBA" id="ARBA00022475"/>
    </source>
</evidence>
<dbReference type="InterPro" id="IPR010929">
    <property type="entry name" value="PDR_CDR_ABC"/>
</dbReference>
<protein>
    <submittedName>
        <fullName evidence="13">ABC multidrug transporter C</fullName>
    </submittedName>
</protein>
<feature type="domain" description="ABC transporter" evidence="12">
    <location>
        <begin position="837"/>
        <end position="1080"/>
    </location>
</feature>
<comment type="caution">
    <text evidence="13">The sequence shown here is derived from an EMBL/GenBank/DDBJ whole genome shotgun (WGS) entry which is preliminary data.</text>
</comment>
<organism evidence="13 14">
    <name type="scientific">Penicillium capsulatum</name>
    <dbReference type="NCBI Taxonomy" id="69766"/>
    <lineage>
        <taxon>Eukaryota</taxon>
        <taxon>Fungi</taxon>
        <taxon>Dikarya</taxon>
        <taxon>Ascomycota</taxon>
        <taxon>Pezizomycotina</taxon>
        <taxon>Eurotiomycetes</taxon>
        <taxon>Eurotiomycetidae</taxon>
        <taxon>Eurotiales</taxon>
        <taxon>Aspergillaceae</taxon>
        <taxon>Penicillium</taxon>
    </lineage>
</organism>
<evidence type="ECO:0000313" key="14">
    <source>
        <dbReference type="Proteomes" id="UP001146351"/>
    </source>
</evidence>
<keyword evidence="3" id="KW-0813">Transport</keyword>
<dbReference type="PROSITE" id="PS50893">
    <property type="entry name" value="ABC_TRANSPORTER_2"/>
    <property type="match status" value="2"/>
</dbReference>
<dbReference type="InterPro" id="IPR034003">
    <property type="entry name" value="ABCG_PDR_2"/>
</dbReference>
<dbReference type="GO" id="GO:0005886">
    <property type="term" value="C:plasma membrane"/>
    <property type="evidence" value="ECO:0007669"/>
    <property type="project" value="UniProtKB-SubCell"/>
</dbReference>
<keyword evidence="8 11" id="KW-1133">Transmembrane helix</keyword>
<feature type="transmembrane region" description="Helical" evidence="11">
    <location>
        <begin position="1353"/>
        <end position="1371"/>
    </location>
</feature>
<dbReference type="FunFam" id="3.40.50.300:FF:000054">
    <property type="entry name" value="ABC multidrug transporter atrF"/>
    <property type="match status" value="1"/>
</dbReference>
<accession>A0A9W9HZA4</accession>
<evidence type="ECO:0000256" key="10">
    <source>
        <dbReference type="SAM" id="MobiDB-lite"/>
    </source>
</evidence>
<dbReference type="PANTHER" id="PTHR19241">
    <property type="entry name" value="ATP-BINDING CASSETTE TRANSPORTER"/>
    <property type="match status" value="1"/>
</dbReference>
<evidence type="ECO:0000259" key="12">
    <source>
        <dbReference type="PROSITE" id="PS50893"/>
    </source>
</evidence>
<dbReference type="GO" id="GO:0016887">
    <property type="term" value="F:ATP hydrolysis activity"/>
    <property type="evidence" value="ECO:0007669"/>
    <property type="project" value="InterPro"/>
</dbReference>
<evidence type="ECO:0000256" key="1">
    <source>
        <dbReference type="ARBA" id="ARBA00004651"/>
    </source>
</evidence>
<feature type="transmembrane region" description="Helical" evidence="11">
    <location>
        <begin position="1329"/>
        <end position="1346"/>
    </location>
</feature>
<feature type="compositionally biased region" description="Polar residues" evidence="10">
    <location>
        <begin position="29"/>
        <end position="44"/>
    </location>
</feature>
<dbReference type="Pfam" id="PF19055">
    <property type="entry name" value="ABC2_membrane_7"/>
    <property type="match status" value="1"/>
</dbReference>
<comment type="subcellular location">
    <subcellularLocation>
        <location evidence="1">Cell membrane</location>
        <topology evidence="1">Multi-pass membrane protein</topology>
    </subcellularLocation>
</comment>
<dbReference type="SMART" id="SM00382">
    <property type="entry name" value="AAA"/>
    <property type="match status" value="2"/>
</dbReference>
<evidence type="ECO:0000256" key="6">
    <source>
        <dbReference type="ARBA" id="ARBA00022741"/>
    </source>
</evidence>